<reference evidence="7" key="2">
    <citation type="journal article" date="2021" name="PeerJ">
        <title>Extensive microbial diversity within the chicken gut microbiome revealed by metagenomics and culture.</title>
        <authorList>
            <person name="Gilroy R."/>
            <person name="Ravi A."/>
            <person name="Getino M."/>
            <person name="Pursley I."/>
            <person name="Horton D.L."/>
            <person name="Alikhan N.F."/>
            <person name="Baker D."/>
            <person name="Gharbi K."/>
            <person name="Hall N."/>
            <person name="Watson M."/>
            <person name="Adriaenssens E.M."/>
            <person name="Foster-Nyarko E."/>
            <person name="Jarju S."/>
            <person name="Secka A."/>
            <person name="Antonio M."/>
            <person name="Oren A."/>
            <person name="Chaudhuri R.R."/>
            <person name="La Ragione R."/>
            <person name="Hildebrand F."/>
            <person name="Pallen M.J."/>
        </authorList>
    </citation>
    <scope>NUCLEOTIDE SEQUENCE</scope>
    <source>
        <strain evidence="7">17113</strain>
    </source>
</reference>
<feature type="transmembrane region" description="Helical" evidence="5">
    <location>
        <begin position="20"/>
        <end position="38"/>
    </location>
</feature>
<feature type="transmembrane region" description="Helical" evidence="5">
    <location>
        <begin position="70"/>
        <end position="88"/>
    </location>
</feature>
<sequence length="401" mass="44713">MKRILADIRSLFPSERRLFVTESLSWVALFLFIASLPLFTERHLLSYIPIALGCLFALLAFLYMLFAKRLYFPVFFAFMLFFMVYAFALTCFTTKDWNSLKTMFSVLSLSAVVVEFLLLSGKPKWGLYAYAYSGIIFAIALLIDSIPTLPGRIGSTFGNINSIALYLSTWAVSFLALSLLGKSKKRFLYLIGAFFGLALVLLTGSRGGLLSFAFPSLGFIFFAFGRKRWPFALLTCLGIALIGVIVLSLIPDLAIWERIGAFFSTLFGYGTIDGSVATRLNMFKDAISLFGDNAIFGYGLGGFNANTSYFTYSHATITELLVSTGLIGTSSYLCFLGFGLNRSKFKAFAVLFILLAIPNFFFGVVYISKYFVYFFCLAASFKDESPLFDWGKREKEAQTAD</sequence>
<organism evidence="7 8">
    <name type="scientific">Candidatus Alloenteromonas pullistercoris</name>
    <dbReference type="NCBI Taxonomy" id="2840785"/>
    <lineage>
        <taxon>Bacteria</taxon>
        <taxon>Bacillati</taxon>
        <taxon>Bacillota</taxon>
        <taxon>Bacillota incertae sedis</taxon>
        <taxon>Candidatus Alloenteromonas</taxon>
    </lineage>
</organism>
<evidence type="ECO:0000313" key="8">
    <source>
        <dbReference type="Proteomes" id="UP000823634"/>
    </source>
</evidence>
<accession>A0A9D9GV45</accession>
<feature type="domain" description="O-antigen ligase-related" evidence="6">
    <location>
        <begin position="192"/>
        <end position="332"/>
    </location>
</feature>
<dbReference type="AlphaFoldDB" id="A0A9D9GV45"/>
<feature type="transmembrane region" description="Helical" evidence="5">
    <location>
        <begin position="187"/>
        <end position="202"/>
    </location>
</feature>
<evidence type="ECO:0000313" key="7">
    <source>
        <dbReference type="EMBL" id="MBO8425767.1"/>
    </source>
</evidence>
<proteinExistence type="predicted"/>
<feature type="transmembrane region" description="Helical" evidence="5">
    <location>
        <begin position="347"/>
        <end position="367"/>
    </location>
</feature>
<keyword evidence="7" id="KW-0436">Ligase</keyword>
<dbReference type="Pfam" id="PF04932">
    <property type="entry name" value="Wzy_C"/>
    <property type="match status" value="1"/>
</dbReference>
<feature type="transmembrane region" description="Helical" evidence="5">
    <location>
        <begin position="125"/>
        <end position="143"/>
    </location>
</feature>
<keyword evidence="4 5" id="KW-0472">Membrane</keyword>
<evidence type="ECO:0000256" key="3">
    <source>
        <dbReference type="ARBA" id="ARBA00022989"/>
    </source>
</evidence>
<dbReference type="PANTHER" id="PTHR37422:SF23">
    <property type="entry name" value="TEICHURONIC ACID BIOSYNTHESIS PROTEIN TUAE"/>
    <property type="match status" value="1"/>
</dbReference>
<dbReference type="GO" id="GO:0016020">
    <property type="term" value="C:membrane"/>
    <property type="evidence" value="ECO:0007669"/>
    <property type="project" value="UniProtKB-SubCell"/>
</dbReference>
<name>A0A9D9GV45_9FIRM</name>
<reference evidence="7" key="1">
    <citation type="submission" date="2020-10" db="EMBL/GenBank/DDBJ databases">
        <authorList>
            <person name="Gilroy R."/>
        </authorList>
    </citation>
    <scope>NUCLEOTIDE SEQUENCE</scope>
    <source>
        <strain evidence="7">17113</strain>
    </source>
</reference>
<feature type="transmembrane region" description="Helical" evidence="5">
    <location>
        <begin position="100"/>
        <end position="118"/>
    </location>
</feature>
<evidence type="ECO:0000256" key="5">
    <source>
        <dbReference type="SAM" id="Phobius"/>
    </source>
</evidence>
<feature type="transmembrane region" description="Helical" evidence="5">
    <location>
        <begin position="320"/>
        <end position="340"/>
    </location>
</feature>
<feature type="transmembrane region" description="Helical" evidence="5">
    <location>
        <begin position="163"/>
        <end position="180"/>
    </location>
</feature>
<gene>
    <name evidence="7" type="ORF">IAC61_00415</name>
</gene>
<comment type="caution">
    <text evidence="7">The sequence shown here is derived from an EMBL/GenBank/DDBJ whole genome shotgun (WGS) entry which is preliminary data.</text>
</comment>
<dbReference type="PANTHER" id="PTHR37422">
    <property type="entry name" value="TEICHURONIC ACID BIOSYNTHESIS PROTEIN TUAE"/>
    <property type="match status" value="1"/>
</dbReference>
<dbReference type="InterPro" id="IPR007016">
    <property type="entry name" value="O-antigen_ligase-rel_domated"/>
</dbReference>
<dbReference type="EMBL" id="JADINA010000003">
    <property type="protein sequence ID" value="MBO8425767.1"/>
    <property type="molecule type" value="Genomic_DNA"/>
</dbReference>
<comment type="subcellular location">
    <subcellularLocation>
        <location evidence="1">Membrane</location>
        <topology evidence="1">Multi-pass membrane protein</topology>
    </subcellularLocation>
</comment>
<evidence type="ECO:0000256" key="2">
    <source>
        <dbReference type="ARBA" id="ARBA00022692"/>
    </source>
</evidence>
<feature type="transmembrane region" description="Helical" evidence="5">
    <location>
        <begin position="44"/>
        <end position="63"/>
    </location>
</feature>
<keyword evidence="3 5" id="KW-1133">Transmembrane helix</keyword>
<evidence type="ECO:0000259" key="6">
    <source>
        <dbReference type="Pfam" id="PF04932"/>
    </source>
</evidence>
<feature type="transmembrane region" description="Helical" evidence="5">
    <location>
        <begin position="231"/>
        <end position="250"/>
    </location>
</feature>
<dbReference type="Proteomes" id="UP000823634">
    <property type="component" value="Unassembled WGS sequence"/>
</dbReference>
<dbReference type="GO" id="GO:0016874">
    <property type="term" value="F:ligase activity"/>
    <property type="evidence" value="ECO:0007669"/>
    <property type="project" value="UniProtKB-KW"/>
</dbReference>
<protein>
    <submittedName>
        <fullName evidence="7">O-antigen ligase family protein</fullName>
    </submittedName>
</protein>
<keyword evidence="2 5" id="KW-0812">Transmembrane</keyword>
<evidence type="ECO:0000256" key="4">
    <source>
        <dbReference type="ARBA" id="ARBA00023136"/>
    </source>
</evidence>
<evidence type="ECO:0000256" key="1">
    <source>
        <dbReference type="ARBA" id="ARBA00004141"/>
    </source>
</evidence>
<dbReference type="InterPro" id="IPR051533">
    <property type="entry name" value="WaaL-like"/>
</dbReference>